<feature type="compositionally biased region" description="Basic and acidic residues" evidence="11">
    <location>
        <begin position="1628"/>
        <end position="1645"/>
    </location>
</feature>
<dbReference type="InterPro" id="IPR001007">
    <property type="entry name" value="VWF_dom"/>
</dbReference>
<dbReference type="InterPro" id="IPR032394">
    <property type="entry name" value="Anoct_dimer"/>
</dbReference>
<dbReference type="PROSITE" id="PS51233">
    <property type="entry name" value="VWFD"/>
    <property type="match status" value="1"/>
</dbReference>
<dbReference type="Pfam" id="PF00092">
    <property type="entry name" value="VWA"/>
    <property type="match status" value="2"/>
</dbReference>
<dbReference type="GO" id="GO:0005886">
    <property type="term" value="C:plasma membrane"/>
    <property type="evidence" value="ECO:0007669"/>
    <property type="project" value="UniProtKB-SubCell"/>
</dbReference>
<feature type="transmembrane region" description="Helical" evidence="10">
    <location>
        <begin position="1866"/>
        <end position="1889"/>
    </location>
</feature>
<dbReference type="CDD" id="cd19941">
    <property type="entry name" value="TIL"/>
    <property type="match status" value="1"/>
</dbReference>
<evidence type="ECO:0000256" key="4">
    <source>
        <dbReference type="ARBA" id="ARBA00022692"/>
    </source>
</evidence>
<dbReference type="Pfam" id="PF00094">
    <property type="entry name" value="VWD"/>
    <property type="match status" value="1"/>
</dbReference>
<evidence type="ECO:0000256" key="3">
    <source>
        <dbReference type="ARBA" id="ARBA00022475"/>
    </source>
</evidence>
<evidence type="ECO:0000313" key="15">
    <source>
        <dbReference type="EMBL" id="RXM98284.1"/>
    </source>
</evidence>
<evidence type="ECO:0000259" key="14">
    <source>
        <dbReference type="PROSITE" id="PS51233"/>
    </source>
</evidence>
<keyword evidence="3" id="KW-1003">Cell membrane</keyword>
<evidence type="ECO:0000256" key="8">
    <source>
        <dbReference type="ARBA" id="ARBA00023157"/>
    </source>
</evidence>
<dbReference type="Pfam" id="PF16178">
    <property type="entry name" value="Anoct_dimer"/>
    <property type="match status" value="2"/>
</dbReference>
<dbReference type="SUPFAM" id="SSF53300">
    <property type="entry name" value="vWA-like"/>
    <property type="match status" value="2"/>
</dbReference>
<reference evidence="15 16" key="1">
    <citation type="submission" date="2019-01" db="EMBL/GenBank/DDBJ databases">
        <title>Draft Genome and Complete Hox-Cluster Characterization of the Sterlet Sturgeon (Acipenser ruthenus).</title>
        <authorList>
            <person name="Wei Q."/>
        </authorList>
    </citation>
    <scope>NUCLEOTIDE SEQUENCE [LARGE SCALE GENOMIC DNA]</scope>
    <source>
        <strain evidence="15">WHYD16114868_AA</strain>
        <tissue evidence="15">Blood</tissue>
    </source>
</reference>
<keyword evidence="8" id="KW-1015">Disulfide bond</keyword>
<evidence type="ECO:0000259" key="12">
    <source>
        <dbReference type="PROSITE" id="PS50184"/>
    </source>
</evidence>
<dbReference type="Proteomes" id="UP000289886">
    <property type="component" value="Unassembled WGS sequence"/>
</dbReference>
<dbReference type="InterPro" id="IPR001846">
    <property type="entry name" value="VWF_type-D"/>
</dbReference>
<feature type="transmembrane region" description="Helical" evidence="10">
    <location>
        <begin position="1702"/>
        <end position="1723"/>
    </location>
</feature>
<feature type="region of interest" description="Disordered" evidence="11">
    <location>
        <begin position="1605"/>
        <end position="1645"/>
    </location>
</feature>
<dbReference type="Pfam" id="PF04547">
    <property type="entry name" value="Anoctamin"/>
    <property type="match status" value="1"/>
</dbReference>
<gene>
    <name evidence="15" type="ORF">EOD39_13323</name>
</gene>
<name>A0A662YNT6_ACIRT</name>
<evidence type="ECO:0000259" key="13">
    <source>
        <dbReference type="PROSITE" id="PS50234"/>
    </source>
</evidence>
<dbReference type="InterPro" id="IPR014853">
    <property type="entry name" value="VWF/SSPO/ZAN-like_Cys-rich_dom"/>
</dbReference>
<organism evidence="15 16">
    <name type="scientific">Acipenser ruthenus</name>
    <name type="common">Sterlet sturgeon</name>
    <dbReference type="NCBI Taxonomy" id="7906"/>
    <lineage>
        <taxon>Eukaryota</taxon>
        <taxon>Metazoa</taxon>
        <taxon>Chordata</taxon>
        <taxon>Craniata</taxon>
        <taxon>Vertebrata</taxon>
        <taxon>Euteleostomi</taxon>
        <taxon>Actinopterygii</taxon>
        <taxon>Chondrostei</taxon>
        <taxon>Acipenseriformes</taxon>
        <taxon>Acipenseridae</taxon>
        <taxon>Acipenser</taxon>
    </lineage>
</organism>
<dbReference type="InterPro" id="IPR007632">
    <property type="entry name" value="Anoctamin"/>
</dbReference>
<evidence type="ECO:0000256" key="6">
    <source>
        <dbReference type="ARBA" id="ARBA00022989"/>
    </source>
</evidence>
<evidence type="ECO:0000256" key="2">
    <source>
        <dbReference type="ARBA" id="ARBA00009671"/>
    </source>
</evidence>
<dbReference type="PROSITE" id="PS50234">
    <property type="entry name" value="VWFA"/>
    <property type="match status" value="2"/>
</dbReference>
<feature type="domain" description="VWFD" evidence="14">
    <location>
        <begin position="438"/>
        <end position="615"/>
    </location>
</feature>
<dbReference type="CDD" id="cd01450">
    <property type="entry name" value="vWFA_subfamily_ECM"/>
    <property type="match status" value="1"/>
</dbReference>
<feature type="transmembrane region" description="Helical" evidence="10">
    <location>
        <begin position="1917"/>
        <end position="1941"/>
    </location>
</feature>
<dbReference type="EMBL" id="SCEB01000738">
    <property type="protein sequence ID" value="RXM98284.1"/>
    <property type="molecule type" value="Genomic_DNA"/>
</dbReference>
<dbReference type="SUPFAM" id="SSF57567">
    <property type="entry name" value="Serine protease inhibitors"/>
    <property type="match status" value="1"/>
</dbReference>
<dbReference type="SMART" id="SM00216">
    <property type="entry name" value="VWD"/>
    <property type="match status" value="1"/>
</dbReference>
<keyword evidence="6 10" id="KW-1133">Transmembrane helix</keyword>
<dbReference type="PANTHER" id="PTHR12308:SF20">
    <property type="entry name" value="ANOCTAMIN-2"/>
    <property type="match status" value="1"/>
</dbReference>
<feature type="domain" description="VWFA" evidence="13">
    <location>
        <begin position="1"/>
        <end position="141"/>
    </location>
</feature>
<feature type="domain" description="VWFC" evidence="12">
    <location>
        <begin position="918"/>
        <end position="984"/>
    </location>
</feature>
<keyword evidence="16" id="KW-1185">Reference proteome</keyword>
<feature type="region of interest" description="Disordered" evidence="11">
    <location>
        <begin position="2122"/>
        <end position="2145"/>
    </location>
</feature>
<dbReference type="Pfam" id="PF01826">
    <property type="entry name" value="TIL"/>
    <property type="match status" value="1"/>
</dbReference>
<feature type="compositionally biased region" description="Basic residues" evidence="11">
    <location>
        <begin position="1614"/>
        <end position="1627"/>
    </location>
</feature>
<keyword evidence="5" id="KW-0677">Repeat</keyword>
<dbReference type="InterPro" id="IPR002919">
    <property type="entry name" value="TIL_dom"/>
</dbReference>
<accession>A0A662YNT6</accession>
<dbReference type="InterPro" id="IPR036465">
    <property type="entry name" value="vWFA_dom_sf"/>
</dbReference>
<dbReference type="SMART" id="SM00832">
    <property type="entry name" value="C8"/>
    <property type="match status" value="1"/>
</dbReference>
<evidence type="ECO:0000256" key="5">
    <source>
        <dbReference type="ARBA" id="ARBA00022737"/>
    </source>
</evidence>
<dbReference type="Gene3D" id="2.10.25.10">
    <property type="entry name" value="Laminin"/>
    <property type="match status" value="1"/>
</dbReference>
<proteinExistence type="inferred from homology"/>
<dbReference type="PROSITE" id="PS50184">
    <property type="entry name" value="VWFC_2"/>
    <property type="match status" value="2"/>
</dbReference>
<dbReference type="PROSITE" id="PS01208">
    <property type="entry name" value="VWFC_1"/>
    <property type="match status" value="1"/>
</dbReference>
<dbReference type="SMART" id="SM00327">
    <property type="entry name" value="VWA"/>
    <property type="match status" value="1"/>
</dbReference>
<sequence>MSVGEKTIHITIIQYSYTLTIEYSFTESQRKDDILERIRHMEWRGGNATNTGAAVSETTLTTVQGSRDQVPDLVFLISSNPPSDTITKPAEDSQTNIIPIGVGPQVREMDLELISYPQKPVIIKDYKGLLEQGVTTVIETIAAIASPSLPATPTTAALHSTPVPTTMLPSSVPCDRPMDVIIMLEGSAGIPEPQFEEMKTFVKAFINKADIGANGTHLAVLQYGRSNSLEVSWVDRQSKENLISSVNLMQQREAAPTRLGDALRFTVQSAVSEVHGGRPGVPKIAVLIATRPSQDPVEEAAREALTAGVAVIPIGAGTQFDEDQLIIMAGQAMKDNIIHLHRVEDLPTMVTLGNQFIDKLCRVGPPGVCVDDEGNERKPGETWTLSDQCHSLLCHPNGAVTIQNHKVNCEKMQKPACRNNLPSVKIQETCGCRWTCPCMCMGSSTSHIVTFDGLAFKLTGSCSYTLLRDAVHDSDIILHNAPCSVDSKQSCMKSIEVKHAGTSIALRDDMKVTVDGVETPAPFSSGGVEVALYGALMHEVKIPSLGYVLTFTPGNNEFTVQLTPMLRTTKTSGLCGFCDQNEINDFALKDGSVTLESHVFIKEWTIEDPSGPSCEPVASLTCTHPASNQCLVLRSSMFQHCHAAVPPAPYIALCQEASCHGQDLCQIVAAYSHLCRLQGVCINWRSEGFCAQQCPSSMEFDSCRTGCIQQCAGPFNSTMCMDTPTEGCFCPPGKVLNNGECVEEEACSQCLDENRHLDSWIPAHDPCQICMCLDNRNINCTARPCSNTKAPVCGACEVLTKKRDSDQCCQEYECVCDLVSCDLPLVPTCADGMSVVLTNPGECKSVYECACKKEVCKLEPKPSCPPHRKLSARETQCCDQYECTCNCVNSTVTCPPGYLSTSVTNDCGCTAVSCLPDNVCVHHEVVYQVGSVWEEACKTCSCTDKQDKVTALHIVDCTEKVCNEICPVGTSYTTKDGECCGKCKKSACQEHFVGGPLTDLDSKGRLRHVGERWRSAQNPCVISECVQVNEEVFINQQNLSCSQLDTPHCPPGTTLQCDTFGDCCPSCHCAPMDGCVMNNTVIGAGETREDGCTSSLCKVDERGDFVLETKVTSCPPFDKDKCVADGGKVVQLGKTCCETCAEPECKQTVGILKYIKIDDCMSENQVDLHYCEVLNNFIEGSQPNTKNGLYFRDGKRKVDYVLAYNYRTHVSIKSALVSQGLAVISNGNSVNPEGKAQVQTLQSTPHEQGLVVEVAPQDLLEDDRRCRREAFERNLVEAGLEIEKDEEIKNQGTGFIRIHAPWHALSREAEFLKIKVPTKQVYEVKEEDGMITALHKVWHKITRPFEPKVQHLENDTKTKHISYDFTREKIHLSINLMEVNRVELHPTYLPDPVPLMLLFRYNIKDKETFFDNATRSRIVYEILKATGSTKGQYGSRGIAALIANGTYDSAYPLHDLLHEEWARYGAFYKYQPIDLIRKYFGENIGLYFAWLGVYTELLIPASVVGIIVFLYGCATLDTNIPSLEMCEYNFTMCPLCDQFCDYWNLSTACSTAKASHLFDNPATVFFSVFMALWATMFLEHWKRRQIRLCYQWDLTGLEEEEERPRPEYETKLLQKNRKKGKQKNIKRSKTEAKKEEENRDSSKNKWREKVLSTMGEENLFGLTFSAVFGVIVYRITTSAIMAMSSNPSTRANVRITVTSTAVIINLVVILILDEIYGAVAKWLTQIEIPKTEKSFEERLIVKSFLLKFMNAYAPIFYVAFFKGRFIGRPGDYVYVFDNYRLEECAPGGCLMELCIQLSIIMLGKQLIQNNLFEIGIPKLKKLHRKLKDKGTKPEESNTNQTRPPQQWDLDYNLEPFTGLTPEYMEMIIQFGFVTLFVASFPLAPLFALLNNVIEIRLDAKKFVTELRRPNAVRAKNIGIWYNILSGMGKLSVIINAFVISFTSDFIPRLVYQYLYSETGTMDGFIDHTLSYFNVSHFKPGSAPVASEFHKHIGVCRYRDYREPPWSSNPYDFSKQYWSVLAARLAFVILFQGICLGSCGNPQAPLLAEEQFLFQNLVMLLSEGLDWIIPDIPKDISEQIKKEKTLLVDVFLKEEHEKLQLIQNFLLKDRPAKPNLKTLAPRSRATSLCQFSPEKKPSNGSQHTDV</sequence>
<feature type="transmembrane region" description="Helical" evidence="10">
    <location>
        <begin position="1659"/>
        <end position="1682"/>
    </location>
</feature>
<dbReference type="Gene3D" id="3.40.50.410">
    <property type="entry name" value="von Willebrand factor, type A domain"/>
    <property type="match status" value="2"/>
</dbReference>
<comment type="subcellular location">
    <subcellularLocation>
        <location evidence="1">Cell membrane</location>
        <topology evidence="1">Multi-pass membrane protein</topology>
    </subcellularLocation>
    <subcellularLocation>
        <location evidence="10">Membrane</location>
        <topology evidence="10">Multi-pass membrane protein</topology>
    </subcellularLocation>
</comment>
<dbReference type="SMART" id="SM00214">
    <property type="entry name" value="VWC"/>
    <property type="match status" value="3"/>
</dbReference>
<keyword evidence="9" id="KW-0325">Glycoprotein</keyword>
<feature type="domain" description="VWFC" evidence="12">
    <location>
        <begin position="745"/>
        <end position="817"/>
    </location>
</feature>
<keyword evidence="7 10" id="KW-0472">Membrane</keyword>
<feature type="domain" description="VWFA" evidence="13">
    <location>
        <begin position="179"/>
        <end position="360"/>
    </location>
</feature>
<dbReference type="PANTHER" id="PTHR12308">
    <property type="entry name" value="ANOCTAMIN"/>
    <property type="match status" value="1"/>
</dbReference>
<dbReference type="InterPro" id="IPR049452">
    <property type="entry name" value="Anoctamin_TM"/>
</dbReference>
<evidence type="ECO:0000313" key="16">
    <source>
        <dbReference type="Proteomes" id="UP000289886"/>
    </source>
</evidence>
<evidence type="ECO:0000256" key="10">
    <source>
        <dbReference type="RuleBase" id="RU280814"/>
    </source>
</evidence>
<dbReference type="GO" id="GO:0046983">
    <property type="term" value="F:protein dimerization activity"/>
    <property type="evidence" value="ECO:0007669"/>
    <property type="project" value="InterPro"/>
</dbReference>
<evidence type="ECO:0000256" key="9">
    <source>
        <dbReference type="ARBA" id="ARBA00023180"/>
    </source>
</evidence>
<comment type="caution">
    <text evidence="10">Lacks conserved residue(s) required for the propagation of feature annotation.</text>
</comment>
<evidence type="ECO:0000256" key="11">
    <source>
        <dbReference type="SAM" id="MobiDB-lite"/>
    </source>
</evidence>
<feature type="transmembrane region" description="Helical" evidence="10">
    <location>
        <begin position="1744"/>
        <end position="1761"/>
    </location>
</feature>
<evidence type="ECO:0000256" key="7">
    <source>
        <dbReference type="ARBA" id="ARBA00023136"/>
    </source>
</evidence>
<protein>
    <recommendedName>
        <fullName evidence="10">Anoctamin</fullName>
    </recommendedName>
</protein>
<dbReference type="InterPro" id="IPR036084">
    <property type="entry name" value="Ser_inhib-like_sf"/>
</dbReference>
<evidence type="ECO:0000256" key="1">
    <source>
        <dbReference type="ARBA" id="ARBA00004651"/>
    </source>
</evidence>
<comment type="caution">
    <text evidence="15">The sequence shown here is derived from an EMBL/GenBank/DDBJ whole genome shotgun (WGS) entry which is preliminary data.</text>
</comment>
<dbReference type="InterPro" id="IPR002035">
    <property type="entry name" value="VWF_A"/>
</dbReference>
<keyword evidence="4 10" id="KW-0812">Transmembrane</keyword>
<dbReference type="GO" id="GO:0005229">
    <property type="term" value="F:intracellularly calcium-gated chloride channel activity"/>
    <property type="evidence" value="ECO:0007669"/>
    <property type="project" value="TreeGrafter"/>
</dbReference>
<comment type="similarity">
    <text evidence="2 10">Belongs to the anoctamin family.</text>
</comment>